<reference evidence="3" key="1">
    <citation type="journal article" date="2019" name="Int. J. Syst. Evol. Microbiol.">
        <title>The Global Catalogue of Microorganisms (GCM) 10K type strain sequencing project: providing services to taxonomists for standard genome sequencing and annotation.</title>
        <authorList>
            <consortium name="The Broad Institute Genomics Platform"/>
            <consortium name="The Broad Institute Genome Sequencing Center for Infectious Disease"/>
            <person name="Wu L."/>
            <person name="Ma J."/>
        </authorList>
    </citation>
    <scope>NUCLEOTIDE SEQUENCE [LARGE SCALE GENOMIC DNA]</scope>
    <source>
        <strain evidence="3">NBRC 110044</strain>
    </source>
</reference>
<keyword evidence="1" id="KW-0472">Membrane</keyword>
<keyword evidence="1" id="KW-0812">Transmembrane</keyword>
<dbReference type="RefSeq" id="WP_284194522.1">
    <property type="nucleotide sequence ID" value="NZ_BSOG01000001.1"/>
</dbReference>
<protein>
    <submittedName>
        <fullName evidence="2">Membrane protein</fullName>
    </submittedName>
</protein>
<evidence type="ECO:0000256" key="1">
    <source>
        <dbReference type="SAM" id="Phobius"/>
    </source>
</evidence>
<feature type="transmembrane region" description="Helical" evidence="1">
    <location>
        <begin position="66"/>
        <end position="99"/>
    </location>
</feature>
<dbReference type="EMBL" id="BSOG01000001">
    <property type="protein sequence ID" value="GLR11359.1"/>
    <property type="molecule type" value="Genomic_DNA"/>
</dbReference>
<keyword evidence="3" id="KW-1185">Reference proteome</keyword>
<dbReference type="Proteomes" id="UP001156706">
    <property type="component" value="Unassembled WGS sequence"/>
</dbReference>
<evidence type="ECO:0000313" key="2">
    <source>
        <dbReference type="EMBL" id="GLR11359.1"/>
    </source>
</evidence>
<gene>
    <name evidence="2" type="ORF">GCM10007907_01490</name>
</gene>
<organism evidence="2 3">
    <name type="scientific">Chitinimonas prasina</name>
    <dbReference type="NCBI Taxonomy" id="1434937"/>
    <lineage>
        <taxon>Bacteria</taxon>
        <taxon>Pseudomonadati</taxon>
        <taxon>Pseudomonadota</taxon>
        <taxon>Betaproteobacteria</taxon>
        <taxon>Neisseriales</taxon>
        <taxon>Chitinibacteraceae</taxon>
        <taxon>Chitinimonas</taxon>
    </lineage>
</organism>
<feature type="transmembrane region" description="Helical" evidence="1">
    <location>
        <begin position="20"/>
        <end position="45"/>
    </location>
</feature>
<sequence length="119" mass="13418">MSQVLLPDEAERSMKNLVLAVYILLAVSLMTAIPTGLIGVIIAYVKRDEARGTWLAEHFRWQIEIFWYSLAGCILASLLFVTLIGIPLAIIVGAGTWLWMVYRLVKGFLRLNDNREPQA</sequence>
<keyword evidence="1" id="KW-1133">Transmembrane helix</keyword>
<proteinExistence type="predicted"/>
<evidence type="ECO:0000313" key="3">
    <source>
        <dbReference type="Proteomes" id="UP001156706"/>
    </source>
</evidence>
<accession>A0ABQ5YBS3</accession>
<name>A0ABQ5YBS3_9NEIS</name>
<comment type="caution">
    <text evidence="2">The sequence shown here is derived from an EMBL/GenBank/DDBJ whole genome shotgun (WGS) entry which is preliminary data.</text>
</comment>